<dbReference type="PATRIC" id="fig|349215.9.peg.2042"/>
<accession>M4VHM0</accession>
<reference evidence="4 5" key="1">
    <citation type="journal article" date="2013" name="ISME J.">
        <title>By their genes ye shall know them: genomic signatures of predatory bacteria.</title>
        <authorList>
            <person name="Pasternak Z."/>
            <person name="Pietrokovski S."/>
            <person name="Rotem O."/>
            <person name="Gophna U."/>
            <person name="Lurie-Weinberger M.N."/>
            <person name="Jurkevitch E."/>
        </authorList>
    </citation>
    <scope>NUCLEOTIDE SEQUENCE [LARGE SCALE GENOMIC DNA]</scope>
    <source>
        <strain evidence="4">EPB</strain>
    </source>
</reference>
<dbReference type="Gene3D" id="2.40.420.20">
    <property type="match status" value="1"/>
</dbReference>
<evidence type="ECO:0000259" key="2">
    <source>
        <dbReference type="Pfam" id="PF25917"/>
    </source>
</evidence>
<feature type="domain" description="Multidrug resistance protein MdtA-like barrel-sandwich hybrid" evidence="2">
    <location>
        <begin position="69"/>
        <end position="194"/>
    </location>
</feature>
<dbReference type="NCBIfam" id="TIGR01730">
    <property type="entry name" value="RND_mfp"/>
    <property type="match status" value="1"/>
</dbReference>
<dbReference type="InterPro" id="IPR058792">
    <property type="entry name" value="Beta-barrel_RND_2"/>
</dbReference>
<evidence type="ECO:0000256" key="1">
    <source>
        <dbReference type="ARBA" id="ARBA00009477"/>
    </source>
</evidence>
<dbReference type="GO" id="GO:1990281">
    <property type="term" value="C:efflux pump complex"/>
    <property type="evidence" value="ECO:0007669"/>
    <property type="project" value="TreeGrafter"/>
</dbReference>
<evidence type="ECO:0000313" key="5">
    <source>
        <dbReference type="Proteomes" id="UP000011932"/>
    </source>
</evidence>
<dbReference type="GO" id="GO:0015562">
    <property type="term" value="F:efflux transmembrane transporter activity"/>
    <property type="evidence" value="ECO:0007669"/>
    <property type="project" value="TreeGrafter"/>
</dbReference>
<sequence>MAKRFIIVLILVGILFGGLVGFDMFKKKMMGQFLAMMSQQPPAPVVVVTADKKPVTRTLDGIGTLEAVRQVTVSPEVGGRVTNITFEAGVLVAAGDLLVQLNDEPDKGDLTRFQAQAKLAQQNLTRSSKLVDVASTRSTVDRDRAELNEAEGGIARTEAVIRQKQIRAPFDGVLGIRQVNLGQYLNPGDAIVTLTDLSELFVNFTLPEQTLADIAVGQAVELRVDAYPADVFIAKINAIEPQVGDETRTVKVQAILGNEEGKLKPGMFARATVLLPDGADQVILPETAIDFTIYGDSVYIVTESKNESGEPILTATRKYVKTGTRYKGEVVVLEGVSEGDRVVTGGQLKLTSGGAVTIATKDTLAETTKANENSDRKE</sequence>
<dbReference type="OrthoDB" id="9806939at2"/>
<dbReference type="EMBL" id="CP003538">
    <property type="protein sequence ID" value="AGH98902.1"/>
    <property type="molecule type" value="Genomic_DNA"/>
</dbReference>
<gene>
    <name evidence="4" type="ORF">A11S_2104</name>
</gene>
<feature type="domain" description="CusB-like beta-barrel" evidence="3">
    <location>
        <begin position="202"/>
        <end position="272"/>
    </location>
</feature>
<dbReference type="PANTHER" id="PTHR30469">
    <property type="entry name" value="MULTIDRUG RESISTANCE PROTEIN MDTA"/>
    <property type="match status" value="1"/>
</dbReference>
<dbReference type="InterPro" id="IPR006143">
    <property type="entry name" value="RND_pump_MFP"/>
</dbReference>
<proteinExistence type="inferred from homology"/>
<evidence type="ECO:0000259" key="3">
    <source>
        <dbReference type="Pfam" id="PF25954"/>
    </source>
</evidence>
<dbReference type="Gene3D" id="2.40.50.100">
    <property type="match status" value="1"/>
</dbReference>
<comment type="similarity">
    <text evidence="1">Belongs to the membrane fusion protein (MFP) (TC 8.A.1) family.</text>
</comment>
<dbReference type="Pfam" id="PF25917">
    <property type="entry name" value="BSH_RND"/>
    <property type="match status" value="1"/>
</dbReference>
<dbReference type="FunFam" id="2.40.30.170:FF:000010">
    <property type="entry name" value="Efflux RND transporter periplasmic adaptor subunit"/>
    <property type="match status" value="1"/>
</dbReference>
<dbReference type="AlphaFoldDB" id="M4VHM0"/>
<dbReference type="Pfam" id="PF25954">
    <property type="entry name" value="Beta-barrel_RND_2"/>
    <property type="match status" value="1"/>
</dbReference>
<dbReference type="KEGG" id="man:A11S_2104"/>
<dbReference type="PANTHER" id="PTHR30469:SF29">
    <property type="entry name" value="BLR2860 PROTEIN"/>
    <property type="match status" value="1"/>
</dbReference>
<dbReference type="STRING" id="349215.A11S_2104"/>
<name>M4VHM0_9BACT</name>
<dbReference type="Gene3D" id="1.10.287.470">
    <property type="entry name" value="Helix hairpin bin"/>
    <property type="match status" value="1"/>
</dbReference>
<dbReference type="Gene3D" id="2.40.30.170">
    <property type="match status" value="1"/>
</dbReference>
<organism evidence="4 5">
    <name type="scientific">Micavibrio aeruginosavorus EPB</name>
    <dbReference type="NCBI Taxonomy" id="349215"/>
    <lineage>
        <taxon>Bacteria</taxon>
        <taxon>Pseudomonadati</taxon>
        <taxon>Bdellovibrionota</taxon>
        <taxon>Bdellovibrionia</taxon>
        <taxon>Bdellovibrionales</taxon>
        <taxon>Pseudobdellovibrionaceae</taxon>
        <taxon>Micavibrio</taxon>
    </lineage>
</organism>
<protein>
    <submittedName>
        <fullName evidence="4">Putative Co/Zn/Cd efflux system membrane fusion protein</fullName>
    </submittedName>
</protein>
<dbReference type="RefSeq" id="WP_015468416.1">
    <property type="nucleotide sequence ID" value="NC_020812.1"/>
</dbReference>
<dbReference type="HOGENOM" id="CLU_018816_1_2_5"/>
<dbReference type="InterPro" id="IPR058625">
    <property type="entry name" value="MdtA-like_BSH"/>
</dbReference>
<evidence type="ECO:0000313" key="4">
    <source>
        <dbReference type="EMBL" id="AGH98902.1"/>
    </source>
</evidence>
<dbReference type="SUPFAM" id="SSF111369">
    <property type="entry name" value="HlyD-like secretion proteins"/>
    <property type="match status" value="1"/>
</dbReference>
<dbReference type="Proteomes" id="UP000011932">
    <property type="component" value="Chromosome"/>
</dbReference>